<sequence length="203" mass="23292">MNYSKILDELSAASLFELYRLKIAIGQQLDDPVRNKAIARQVKVGQEITWFDMDQNKLIEATIIKVRRTRVSVKNKCDGEIWNVSFYCLNLGNVEVAIDTKSFQKGISRNELKVGDQVGFVCRGEKDVYGEVIKLNPKRAVVHLYDGEKWNVRYRSLFRVIDGQKVIPEEERLSYQNSNVPLPMSTSFSKDGINWADEEVVDV</sequence>
<name>A0A3B1DJB9_9ZZZZ</name>
<proteinExistence type="predicted"/>
<reference evidence="1" key="1">
    <citation type="submission" date="2018-06" db="EMBL/GenBank/DDBJ databases">
        <authorList>
            <person name="Zhirakovskaya E."/>
        </authorList>
    </citation>
    <scope>NUCLEOTIDE SEQUENCE</scope>
</reference>
<evidence type="ECO:0000313" key="1">
    <source>
        <dbReference type="EMBL" id="VAX35070.1"/>
    </source>
</evidence>
<dbReference type="AlphaFoldDB" id="A0A3B1DJB9"/>
<accession>A0A3B1DJB9</accession>
<gene>
    <name evidence="1" type="ORF">MNBD_UNCLBAC01-133</name>
</gene>
<organism evidence="1">
    <name type="scientific">hydrothermal vent metagenome</name>
    <dbReference type="NCBI Taxonomy" id="652676"/>
    <lineage>
        <taxon>unclassified sequences</taxon>
        <taxon>metagenomes</taxon>
        <taxon>ecological metagenomes</taxon>
    </lineage>
</organism>
<protein>
    <submittedName>
        <fullName evidence="1">Uncharacterized protein</fullName>
    </submittedName>
</protein>
<dbReference type="EMBL" id="UOGJ01000027">
    <property type="protein sequence ID" value="VAX35070.1"/>
    <property type="molecule type" value="Genomic_DNA"/>
</dbReference>